<sequence length="34" mass="3838">MVGLGEWNLNTPRSKKSEIFKDVGKRSALDCPNF</sequence>
<reference evidence="1" key="1">
    <citation type="journal article" date="2021" name="Proc. Natl. Acad. Sci. U.S.A.">
        <title>A Catalog of Tens of Thousands of Viruses from Human Metagenomes Reveals Hidden Associations with Chronic Diseases.</title>
        <authorList>
            <person name="Tisza M.J."/>
            <person name="Buck C.B."/>
        </authorList>
    </citation>
    <scope>NUCLEOTIDE SEQUENCE</scope>
    <source>
        <strain evidence="1">Ctlr42</strain>
    </source>
</reference>
<name>A0A8S5L5U8_9CAUD</name>
<organism evidence="1">
    <name type="scientific">Siphoviridae sp. ctlr42</name>
    <dbReference type="NCBI Taxonomy" id="2823599"/>
    <lineage>
        <taxon>Viruses</taxon>
        <taxon>Duplodnaviria</taxon>
        <taxon>Heunggongvirae</taxon>
        <taxon>Uroviricota</taxon>
        <taxon>Caudoviricetes</taxon>
    </lineage>
</organism>
<proteinExistence type="predicted"/>
<protein>
    <submittedName>
        <fullName evidence="1">Uncharacterized protein</fullName>
    </submittedName>
</protein>
<evidence type="ECO:0000313" key="1">
    <source>
        <dbReference type="EMBL" id="DAD65168.1"/>
    </source>
</evidence>
<accession>A0A8S5L5U8</accession>
<dbReference type="EMBL" id="BK014636">
    <property type="protein sequence ID" value="DAD65168.1"/>
    <property type="molecule type" value="Genomic_DNA"/>
</dbReference>